<evidence type="ECO:0000313" key="9">
    <source>
        <dbReference type="EMBL" id="KAJ8963574.1"/>
    </source>
</evidence>
<keyword evidence="3" id="KW-0547">Nucleotide-binding</keyword>
<keyword evidence="1" id="KW-0723">Serine/threonine-protein kinase</keyword>
<dbReference type="EMBL" id="JAPWTJ010003033">
    <property type="protein sequence ID" value="KAJ8963574.1"/>
    <property type="molecule type" value="Genomic_DNA"/>
</dbReference>
<keyword evidence="2" id="KW-0808">Transferase</keyword>
<evidence type="ECO:0000256" key="7">
    <source>
        <dbReference type="ARBA" id="ARBA00048679"/>
    </source>
</evidence>
<evidence type="ECO:0000256" key="2">
    <source>
        <dbReference type="ARBA" id="ARBA00022679"/>
    </source>
</evidence>
<comment type="caution">
    <text evidence="9">The sequence shown here is derived from an EMBL/GenBank/DDBJ whole genome shotgun (WGS) entry which is preliminary data.</text>
</comment>
<reference evidence="9" key="1">
    <citation type="journal article" date="2023" name="Insect Mol. Biol.">
        <title>Genome sequencing provides insights into the evolution of gene families encoding plant cell wall-degrading enzymes in longhorned beetles.</title>
        <authorList>
            <person name="Shin N.R."/>
            <person name="Okamura Y."/>
            <person name="Kirsch R."/>
            <person name="Pauchet Y."/>
        </authorList>
    </citation>
    <scope>NUCLEOTIDE SEQUENCE</scope>
    <source>
        <strain evidence="9">MMC_N1</strain>
    </source>
</reference>
<evidence type="ECO:0000256" key="5">
    <source>
        <dbReference type="ARBA" id="ARBA00022840"/>
    </source>
</evidence>
<keyword evidence="5" id="KW-0067">ATP-binding</keyword>
<dbReference type="InterPro" id="IPR030616">
    <property type="entry name" value="Aur-like"/>
</dbReference>
<keyword evidence="10" id="KW-1185">Reference proteome</keyword>
<accession>A0ABQ9IS01</accession>
<evidence type="ECO:0000259" key="8">
    <source>
        <dbReference type="PROSITE" id="PS50011"/>
    </source>
</evidence>
<evidence type="ECO:0000313" key="10">
    <source>
        <dbReference type="Proteomes" id="UP001162164"/>
    </source>
</evidence>
<dbReference type="InterPro" id="IPR011009">
    <property type="entry name" value="Kinase-like_dom_sf"/>
</dbReference>
<feature type="domain" description="Protein kinase" evidence="8">
    <location>
        <begin position="1"/>
        <end position="81"/>
    </location>
</feature>
<proteinExistence type="predicted"/>
<dbReference type="SUPFAM" id="SSF56112">
    <property type="entry name" value="Protein kinase-like (PK-like)"/>
    <property type="match status" value="1"/>
</dbReference>
<keyword evidence="4" id="KW-0418">Kinase</keyword>
<sequence length="217" mass="24648">GIILYGMVLGQLPFVNNRCDAATSQERRKRLVAQINRGLAAPHRRAIAGFSAEFRHLMNRLLVADSSKRITTKELLSHPWITDKGRKLVRTNPFKILDSHWQAKVISLFVFYNRQMPGKEINFRGKYVVIEIESKCAGSSHLEKLQFLLKDLETSLFGASGSRIHARHQKQPRRCSHQTLREKLSGGGAVLDRGSTHITRNSYEDAFTKPEERNSAV</sequence>
<dbReference type="PANTHER" id="PTHR24350">
    <property type="entry name" value="SERINE/THREONINE-PROTEIN KINASE IAL-RELATED"/>
    <property type="match status" value="1"/>
</dbReference>
<dbReference type="Gene3D" id="1.10.510.10">
    <property type="entry name" value="Transferase(Phosphotransferase) domain 1"/>
    <property type="match status" value="1"/>
</dbReference>
<comment type="catalytic activity">
    <reaction evidence="7">
        <text>L-seryl-[protein] + ATP = O-phospho-L-seryl-[protein] + ADP + H(+)</text>
        <dbReference type="Rhea" id="RHEA:17989"/>
        <dbReference type="Rhea" id="RHEA-COMP:9863"/>
        <dbReference type="Rhea" id="RHEA-COMP:11604"/>
        <dbReference type="ChEBI" id="CHEBI:15378"/>
        <dbReference type="ChEBI" id="CHEBI:29999"/>
        <dbReference type="ChEBI" id="CHEBI:30616"/>
        <dbReference type="ChEBI" id="CHEBI:83421"/>
        <dbReference type="ChEBI" id="CHEBI:456216"/>
        <dbReference type="EC" id="2.7.11.1"/>
    </reaction>
</comment>
<gene>
    <name evidence="9" type="ORF">NQ317_016617</name>
</gene>
<dbReference type="Pfam" id="PF00069">
    <property type="entry name" value="Pkinase"/>
    <property type="match status" value="1"/>
</dbReference>
<dbReference type="InterPro" id="IPR000719">
    <property type="entry name" value="Prot_kinase_dom"/>
</dbReference>
<evidence type="ECO:0000256" key="4">
    <source>
        <dbReference type="ARBA" id="ARBA00022777"/>
    </source>
</evidence>
<evidence type="ECO:0000256" key="3">
    <source>
        <dbReference type="ARBA" id="ARBA00022741"/>
    </source>
</evidence>
<dbReference type="Proteomes" id="UP001162164">
    <property type="component" value="Unassembled WGS sequence"/>
</dbReference>
<name>A0ABQ9IS01_9CUCU</name>
<comment type="catalytic activity">
    <reaction evidence="6">
        <text>L-threonyl-[protein] + ATP = O-phospho-L-threonyl-[protein] + ADP + H(+)</text>
        <dbReference type="Rhea" id="RHEA:46608"/>
        <dbReference type="Rhea" id="RHEA-COMP:11060"/>
        <dbReference type="Rhea" id="RHEA-COMP:11605"/>
        <dbReference type="ChEBI" id="CHEBI:15378"/>
        <dbReference type="ChEBI" id="CHEBI:30013"/>
        <dbReference type="ChEBI" id="CHEBI:30616"/>
        <dbReference type="ChEBI" id="CHEBI:61977"/>
        <dbReference type="ChEBI" id="CHEBI:456216"/>
        <dbReference type="EC" id="2.7.11.1"/>
    </reaction>
</comment>
<evidence type="ECO:0000256" key="1">
    <source>
        <dbReference type="ARBA" id="ARBA00022527"/>
    </source>
</evidence>
<dbReference type="PROSITE" id="PS50011">
    <property type="entry name" value="PROTEIN_KINASE_DOM"/>
    <property type="match status" value="1"/>
</dbReference>
<feature type="non-terminal residue" evidence="9">
    <location>
        <position position="1"/>
    </location>
</feature>
<evidence type="ECO:0000256" key="6">
    <source>
        <dbReference type="ARBA" id="ARBA00047899"/>
    </source>
</evidence>
<protein>
    <recommendedName>
        <fullName evidence="8">Protein kinase domain-containing protein</fullName>
    </recommendedName>
</protein>
<organism evidence="9 10">
    <name type="scientific">Molorchus minor</name>
    <dbReference type="NCBI Taxonomy" id="1323400"/>
    <lineage>
        <taxon>Eukaryota</taxon>
        <taxon>Metazoa</taxon>
        <taxon>Ecdysozoa</taxon>
        <taxon>Arthropoda</taxon>
        <taxon>Hexapoda</taxon>
        <taxon>Insecta</taxon>
        <taxon>Pterygota</taxon>
        <taxon>Neoptera</taxon>
        <taxon>Endopterygota</taxon>
        <taxon>Coleoptera</taxon>
        <taxon>Polyphaga</taxon>
        <taxon>Cucujiformia</taxon>
        <taxon>Chrysomeloidea</taxon>
        <taxon>Cerambycidae</taxon>
        <taxon>Lamiinae</taxon>
        <taxon>Monochamini</taxon>
        <taxon>Molorchus</taxon>
    </lineage>
</organism>